<evidence type="ECO:0000313" key="6">
    <source>
        <dbReference type="EMBL" id="JAG06549.1"/>
    </source>
</evidence>
<dbReference type="EMBL" id="GBHO01032069">
    <property type="protein sequence ID" value="JAG11535.1"/>
    <property type="molecule type" value="Transcribed_RNA"/>
</dbReference>
<dbReference type="PANTHER" id="PTHR45709:SF2">
    <property type="entry name" value="LARGE SUBUNIT GTPASE 1 HOMOLOG"/>
    <property type="match status" value="1"/>
</dbReference>
<dbReference type="InterPro" id="IPR043358">
    <property type="entry name" value="GNL1-like"/>
</dbReference>
<protein>
    <recommendedName>
        <fullName evidence="12">Large subunit GTPase 1</fullName>
    </recommendedName>
</protein>
<evidence type="ECO:0000313" key="10">
    <source>
        <dbReference type="EMBL" id="JAG33532.1"/>
    </source>
</evidence>
<dbReference type="EMBL" id="GBHO01023296">
    <property type="protein sequence ID" value="JAG20308.1"/>
    <property type="molecule type" value="Transcribed_RNA"/>
</dbReference>
<feature type="compositionally biased region" description="Basic and acidic residues" evidence="5">
    <location>
        <begin position="13"/>
        <end position="25"/>
    </location>
</feature>
<evidence type="ECO:0000256" key="1">
    <source>
        <dbReference type="ARBA" id="ARBA00022490"/>
    </source>
</evidence>
<evidence type="ECO:0000256" key="3">
    <source>
        <dbReference type="ARBA" id="ARBA00022801"/>
    </source>
</evidence>
<organism evidence="11">
    <name type="scientific">Lygus hesperus</name>
    <name type="common">Western plant bug</name>
    <dbReference type="NCBI Taxonomy" id="30085"/>
    <lineage>
        <taxon>Eukaryota</taxon>
        <taxon>Metazoa</taxon>
        <taxon>Ecdysozoa</taxon>
        <taxon>Arthropoda</taxon>
        <taxon>Hexapoda</taxon>
        <taxon>Insecta</taxon>
        <taxon>Pterygota</taxon>
        <taxon>Neoptera</taxon>
        <taxon>Paraneoptera</taxon>
        <taxon>Hemiptera</taxon>
        <taxon>Heteroptera</taxon>
        <taxon>Panheteroptera</taxon>
        <taxon>Cimicomorpha</taxon>
        <taxon>Miridae</taxon>
        <taxon>Mirini</taxon>
        <taxon>Lygus</taxon>
    </lineage>
</organism>
<evidence type="ECO:0008006" key="12">
    <source>
        <dbReference type="Google" id="ProtNLM"/>
    </source>
</evidence>
<reference evidence="11" key="1">
    <citation type="journal article" date="2014" name="PLoS ONE">
        <title>Transcriptome-Based Identification of ABC Transporters in the Western Tarnished Plant Bug Lygus hesperus.</title>
        <authorList>
            <person name="Hull J.J."/>
            <person name="Chaney K."/>
            <person name="Geib S.M."/>
            <person name="Fabrick J.A."/>
            <person name="Brent C.S."/>
            <person name="Walsh D."/>
            <person name="Lavine L.C."/>
        </authorList>
    </citation>
    <scope>NUCLEOTIDE SEQUENCE</scope>
</reference>
<evidence type="ECO:0000313" key="11">
    <source>
        <dbReference type="EMBL" id="JAG33535.1"/>
    </source>
</evidence>
<evidence type="ECO:0000256" key="5">
    <source>
        <dbReference type="SAM" id="MobiDB-lite"/>
    </source>
</evidence>
<evidence type="ECO:0000256" key="2">
    <source>
        <dbReference type="ARBA" id="ARBA00022741"/>
    </source>
</evidence>
<dbReference type="GO" id="GO:0005829">
    <property type="term" value="C:cytosol"/>
    <property type="evidence" value="ECO:0007669"/>
    <property type="project" value="TreeGrafter"/>
</dbReference>
<dbReference type="EMBL" id="GBHO01010072">
    <property type="protein sequence ID" value="JAG33532.1"/>
    <property type="molecule type" value="Transcribed_RNA"/>
</dbReference>
<gene>
    <name evidence="8" type="ORF">CM83_49847</name>
    <name evidence="9" type="ORF">CM83_49852</name>
    <name evidence="10" type="ORF">CM83_49853</name>
    <name evidence="11" type="ORF">CM83_49858</name>
    <name evidence="7" type="ORF">CM83_49861</name>
    <name evidence="6" type="ORF">CM83_49864</name>
</gene>
<dbReference type="GO" id="GO:0005525">
    <property type="term" value="F:GTP binding"/>
    <property type="evidence" value="ECO:0007669"/>
    <property type="project" value="UniProtKB-KW"/>
</dbReference>
<keyword evidence="3" id="KW-0378">Hydrolase</keyword>
<dbReference type="SUPFAM" id="SSF52540">
    <property type="entry name" value="P-loop containing nucleoside triphosphate hydrolases"/>
    <property type="match status" value="1"/>
</dbReference>
<keyword evidence="2" id="KW-0547">Nucleotide-binding</keyword>
<dbReference type="Gene3D" id="3.40.50.300">
    <property type="entry name" value="P-loop containing nucleotide triphosphate hydrolases"/>
    <property type="match status" value="1"/>
</dbReference>
<name>A0A0A9YVD4_LYGHE</name>
<accession>A0A0A9YVD4</accession>
<keyword evidence="4" id="KW-0342">GTP-binding</keyword>
<reference evidence="11" key="2">
    <citation type="submission" date="2014-07" db="EMBL/GenBank/DDBJ databases">
        <authorList>
            <person name="Hull J."/>
        </authorList>
    </citation>
    <scope>NUCLEOTIDE SEQUENCE</scope>
</reference>
<feature type="compositionally biased region" description="Acidic residues" evidence="5">
    <location>
        <begin position="261"/>
        <end position="281"/>
    </location>
</feature>
<dbReference type="PANTHER" id="PTHR45709">
    <property type="entry name" value="LARGE SUBUNIT GTPASE 1 HOMOLOG-RELATED"/>
    <property type="match status" value="1"/>
</dbReference>
<dbReference type="AlphaFoldDB" id="A0A0A9YVD4"/>
<dbReference type="GO" id="GO:0000054">
    <property type="term" value="P:ribosomal subunit export from nucleus"/>
    <property type="evidence" value="ECO:0007669"/>
    <property type="project" value="TreeGrafter"/>
</dbReference>
<feature type="region of interest" description="Disordered" evidence="5">
    <location>
        <begin position="1"/>
        <end position="25"/>
    </location>
</feature>
<dbReference type="EMBL" id="GBHO01023298">
    <property type="protein sequence ID" value="JAG20306.1"/>
    <property type="molecule type" value="Transcribed_RNA"/>
</dbReference>
<evidence type="ECO:0000256" key="4">
    <source>
        <dbReference type="ARBA" id="ARBA00023134"/>
    </source>
</evidence>
<dbReference type="EMBL" id="GBHO01037055">
    <property type="protein sequence ID" value="JAG06549.1"/>
    <property type="molecule type" value="Transcribed_RNA"/>
</dbReference>
<evidence type="ECO:0000313" key="9">
    <source>
        <dbReference type="EMBL" id="JAG20308.1"/>
    </source>
</evidence>
<sequence>MGKKNKQGLGRALIKDRFSKRGPRKNDSLLHTAELNDGADWGRLNLQSVTEESSFQEFLSTAQLAGTEFQAEKLNINFVSAKVAHGLLTKEQMKAFEKTKEEKKDLLRIPRRPKWDEETTTEDLQARERDSFLEWRRQLAMLQEQEGILMTPYEKNLDFWRQLWRVVERSDVVIQILDARDPLLFRCEDLEKYVKEVNPLKRNLLLINKSDFLTDKQRKTWHEYFSSQGIDAVFFSALKAAEELDKIKEEDEGVEENGTTESDDNQETEEDDSHDEGEVSDAETTYFSAAESENEINKVSDDLRDELRMESKYLGVGRQVSLGPSERSKEG</sequence>
<evidence type="ECO:0000313" key="8">
    <source>
        <dbReference type="EMBL" id="JAG20306.1"/>
    </source>
</evidence>
<feature type="region of interest" description="Disordered" evidence="5">
    <location>
        <begin position="247"/>
        <end position="303"/>
    </location>
</feature>
<keyword evidence="1" id="KW-0963">Cytoplasm</keyword>
<evidence type="ECO:0000313" key="7">
    <source>
        <dbReference type="EMBL" id="JAG11535.1"/>
    </source>
</evidence>
<dbReference type="GO" id="GO:0003924">
    <property type="term" value="F:GTPase activity"/>
    <property type="evidence" value="ECO:0007669"/>
    <property type="project" value="InterPro"/>
</dbReference>
<dbReference type="InterPro" id="IPR027417">
    <property type="entry name" value="P-loop_NTPase"/>
</dbReference>
<dbReference type="EMBL" id="GBHO01010069">
    <property type="protein sequence ID" value="JAG33535.1"/>
    <property type="molecule type" value="Transcribed_RNA"/>
</dbReference>
<proteinExistence type="predicted"/>